<dbReference type="Proteomes" id="UP001055879">
    <property type="component" value="Linkage Group LG15"/>
</dbReference>
<comment type="caution">
    <text evidence="1">The sequence shown here is derived from an EMBL/GenBank/DDBJ whole genome shotgun (WGS) entry which is preliminary data.</text>
</comment>
<evidence type="ECO:0000313" key="1">
    <source>
        <dbReference type="EMBL" id="KAI3673321.1"/>
    </source>
</evidence>
<reference evidence="1 2" key="2">
    <citation type="journal article" date="2022" name="Mol. Ecol. Resour.">
        <title>The genomes of chicory, endive, great burdock and yacon provide insights into Asteraceae paleo-polyploidization history and plant inulin production.</title>
        <authorList>
            <person name="Fan W."/>
            <person name="Wang S."/>
            <person name="Wang H."/>
            <person name="Wang A."/>
            <person name="Jiang F."/>
            <person name="Liu H."/>
            <person name="Zhao H."/>
            <person name="Xu D."/>
            <person name="Zhang Y."/>
        </authorList>
    </citation>
    <scope>NUCLEOTIDE SEQUENCE [LARGE SCALE GENOMIC DNA]</scope>
    <source>
        <strain evidence="2">cv. Niubang</strain>
    </source>
</reference>
<sequence>MFSSYFQDVFVNSKSDCLPLGSSFVHRSEITNLKHGSDLVFRSGLNGLFVFFNIISHYFFEHRSVFESQICSSFINIGISIINSWI</sequence>
<protein>
    <submittedName>
        <fullName evidence="1">Uncharacterized protein</fullName>
    </submittedName>
</protein>
<name>A0ACB8XT19_ARCLA</name>
<evidence type="ECO:0000313" key="2">
    <source>
        <dbReference type="Proteomes" id="UP001055879"/>
    </source>
</evidence>
<proteinExistence type="predicted"/>
<gene>
    <name evidence="1" type="ORF">L6452_39438</name>
</gene>
<organism evidence="1 2">
    <name type="scientific">Arctium lappa</name>
    <name type="common">Greater burdock</name>
    <name type="synonym">Lappa major</name>
    <dbReference type="NCBI Taxonomy" id="4217"/>
    <lineage>
        <taxon>Eukaryota</taxon>
        <taxon>Viridiplantae</taxon>
        <taxon>Streptophyta</taxon>
        <taxon>Embryophyta</taxon>
        <taxon>Tracheophyta</taxon>
        <taxon>Spermatophyta</taxon>
        <taxon>Magnoliopsida</taxon>
        <taxon>eudicotyledons</taxon>
        <taxon>Gunneridae</taxon>
        <taxon>Pentapetalae</taxon>
        <taxon>asterids</taxon>
        <taxon>campanulids</taxon>
        <taxon>Asterales</taxon>
        <taxon>Asteraceae</taxon>
        <taxon>Carduoideae</taxon>
        <taxon>Cardueae</taxon>
        <taxon>Arctiinae</taxon>
        <taxon>Arctium</taxon>
    </lineage>
</organism>
<dbReference type="EMBL" id="CM042061">
    <property type="protein sequence ID" value="KAI3673321.1"/>
    <property type="molecule type" value="Genomic_DNA"/>
</dbReference>
<keyword evidence="2" id="KW-1185">Reference proteome</keyword>
<reference evidence="2" key="1">
    <citation type="journal article" date="2022" name="Mol. Ecol. Resour.">
        <title>The genomes of chicory, endive, great burdock and yacon provide insights into Asteraceae palaeo-polyploidization history and plant inulin production.</title>
        <authorList>
            <person name="Fan W."/>
            <person name="Wang S."/>
            <person name="Wang H."/>
            <person name="Wang A."/>
            <person name="Jiang F."/>
            <person name="Liu H."/>
            <person name="Zhao H."/>
            <person name="Xu D."/>
            <person name="Zhang Y."/>
        </authorList>
    </citation>
    <scope>NUCLEOTIDE SEQUENCE [LARGE SCALE GENOMIC DNA]</scope>
    <source>
        <strain evidence="2">cv. Niubang</strain>
    </source>
</reference>
<accession>A0ACB8XT19</accession>